<dbReference type="STRING" id="1302689.RG47T_2307"/>
<dbReference type="OrthoDB" id="9788959at2"/>
<evidence type="ECO:0000256" key="1">
    <source>
        <dbReference type="ARBA" id="ARBA00008791"/>
    </source>
</evidence>
<dbReference type="SUPFAM" id="SSF52402">
    <property type="entry name" value="Adenine nucleotide alpha hydrolases-like"/>
    <property type="match status" value="2"/>
</dbReference>
<evidence type="ECO:0000313" key="3">
    <source>
        <dbReference type="EMBL" id="OKS86850.1"/>
    </source>
</evidence>
<keyword evidence="4" id="KW-1185">Reference proteome</keyword>
<organism evidence="3 4">
    <name type="scientific">Mucilaginibacter polytrichastri</name>
    <dbReference type="NCBI Taxonomy" id="1302689"/>
    <lineage>
        <taxon>Bacteria</taxon>
        <taxon>Pseudomonadati</taxon>
        <taxon>Bacteroidota</taxon>
        <taxon>Sphingobacteriia</taxon>
        <taxon>Sphingobacteriales</taxon>
        <taxon>Sphingobacteriaceae</taxon>
        <taxon>Mucilaginibacter</taxon>
    </lineage>
</organism>
<reference evidence="3 4" key="1">
    <citation type="submission" date="2016-11" db="EMBL/GenBank/DDBJ databases">
        <title>Whole Genome Sequencing of Mucilaginibacter polytrichastri RG4-7(T) isolated from the moss sample.</title>
        <authorList>
            <person name="Li Y."/>
        </authorList>
    </citation>
    <scope>NUCLEOTIDE SEQUENCE [LARGE SCALE GENOMIC DNA]</scope>
    <source>
        <strain evidence="3 4">RG4-7</strain>
    </source>
</reference>
<accession>A0A1Q5ZYK9</accession>
<comment type="caution">
    <text evidence="3">The sequence shown here is derived from an EMBL/GenBank/DDBJ whole genome shotgun (WGS) entry which is preliminary data.</text>
</comment>
<proteinExistence type="inferred from homology"/>
<dbReference type="AlphaFoldDB" id="A0A1Q5ZYK9"/>
<dbReference type="InterPro" id="IPR006016">
    <property type="entry name" value="UspA"/>
</dbReference>
<sequence length="286" mass="31794">MKTLLIATDFSANARHAADYGYNLAKHIKANVLLCNAVMVPSEIPQAGGVVWPAEEYDLLMDDSAEGLKQLRKHLEHKDYTAGFHPAITCTNSAGTVTDVVNNIISTHEIEMVVSGTHGSSSLSQFLLGNHSKAIINGVQKPVLLIPHMAVIEPVKKIAFAVDFEAPEKDVENIYALIPLAKRLNAEILITHVYKEKYEAPAFKQWIGELLTQISNKANYPNIYYRVIKSENTENGLNWLCAHGQIDMLAMIHRPHNFFENIFEGSHTQKMAGHINIPLLVFSSLN</sequence>
<evidence type="ECO:0000259" key="2">
    <source>
        <dbReference type="Pfam" id="PF00582"/>
    </source>
</evidence>
<name>A0A1Q5ZYK9_9SPHI</name>
<evidence type="ECO:0000313" key="4">
    <source>
        <dbReference type="Proteomes" id="UP000186720"/>
    </source>
</evidence>
<feature type="domain" description="UspA" evidence="2">
    <location>
        <begin position="1"/>
        <end position="147"/>
    </location>
</feature>
<dbReference type="PANTHER" id="PTHR46268">
    <property type="entry name" value="STRESS RESPONSE PROTEIN NHAX"/>
    <property type="match status" value="1"/>
</dbReference>
<dbReference type="Proteomes" id="UP000186720">
    <property type="component" value="Unassembled WGS sequence"/>
</dbReference>
<dbReference type="PRINTS" id="PR01438">
    <property type="entry name" value="UNVRSLSTRESS"/>
</dbReference>
<comment type="similarity">
    <text evidence="1">Belongs to the universal stress protein A family.</text>
</comment>
<dbReference type="InterPro" id="IPR006015">
    <property type="entry name" value="Universal_stress_UspA"/>
</dbReference>
<dbReference type="Pfam" id="PF00582">
    <property type="entry name" value="Usp"/>
    <property type="match status" value="1"/>
</dbReference>
<gene>
    <name evidence="3" type="ORF">RG47T_2307</name>
</gene>
<dbReference type="EMBL" id="MPPL01000001">
    <property type="protein sequence ID" value="OKS86850.1"/>
    <property type="molecule type" value="Genomic_DNA"/>
</dbReference>
<dbReference type="PANTHER" id="PTHR46268:SF6">
    <property type="entry name" value="UNIVERSAL STRESS PROTEIN UP12"/>
    <property type="match status" value="1"/>
</dbReference>
<protein>
    <recommendedName>
        <fullName evidence="2">UspA domain-containing protein</fullName>
    </recommendedName>
</protein>
<dbReference type="CDD" id="cd00293">
    <property type="entry name" value="USP-like"/>
    <property type="match status" value="2"/>
</dbReference>
<dbReference type="Gene3D" id="3.40.50.12370">
    <property type="match status" value="1"/>
</dbReference>
<dbReference type="RefSeq" id="WP_074489541.1">
    <property type="nucleotide sequence ID" value="NZ_FPAM01000014.1"/>
</dbReference>